<feature type="signal peptide" evidence="1">
    <location>
        <begin position="1"/>
        <end position="25"/>
    </location>
</feature>
<dbReference type="Proteomes" id="UP000015241">
    <property type="component" value="Unassembled WGS sequence"/>
</dbReference>
<proteinExistence type="predicted"/>
<gene>
    <name evidence="2" type="ORF">FOMPIDRAFT_82641</name>
</gene>
<organism evidence="2 3">
    <name type="scientific">Fomitopsis schrenkii</name>
    <name type="common">Brown rot fungus</name>
    <dbReference type="NCBI Taxonomy" id="2126942"/>
    <lineage>
        <taxon>Eukaryota</taxon>
        <taxon>Fungi</taxon>
        <taxon>Dikarya</taxon>
        <taxon>Basidiomycota</taxon>
        <taxon>Agaricomycotina</taxon>
        <taxon>Agaricomycetes</taxon>
        <taxon>Polyporales</taxon>
        <taxon>Fomitopsis</taxon>
    </lineage>
</organism>
<evidence type="ECO:0000313" key="2">
    <source>
        <dbReference type="EMBL" id="EPS99465.1"/>
    </source>
</evidence>
<dbReference type="HOGENOM" id="CLU_2812375_0_0_1"/>
<dbReference type="OrthoDB" id="10628780at2759"/>
<evidence type="ECO:0008006" key="4">
    <source>
        <dbReference type="Google" id="ProtNLM"/>
    </source>
</evidence>
<feature type="chain" id="PRO_5004551327" description="Hydrophobin" evidence="1">
    <location>
        <begin position="26"/>
        <end position="70"/>
    </location>
</feature>
<evidence type="ECO:0000313" key="3">
    <source>
        <dbReference type="Proteomes" id="UP000015241"/>
    </source>
</evidence>
<protein>
    <recommendedName>
        <fullName evidence="4">Hydrophobin</fullName>
    </recommendedName>
</protein>
<name>S8FD32_FOMSC</name>
<sequence length="70" mass="6960">MRFFGKITAAVAFALAMASAPRTVAQTTCGALCTAGVADSCPLDLVCTPITVPVGIVPGCSGDISIDVCL</sequence>
<keyword evidence="1" id="KW-0732">Signal</keyword>
<keyword evidence="3" id="KW-1185">Reference proteome</keyword>
<dbReference type="AlphaFoldDB" id="S8FD32"/>
<evidence type="ECO:0000256" key="1">
    <source>
        <dbReference type="SAM" id="SignalP"/>
    </source>
</evidence>
<dbReference type="InParanoid" id="S8FD32"/>
<dbReference type="EMBL" id="KE504156">
    <property type="protein sequence ID" value="EPS99465.1"/>
    <property type="molecule type" value="Genomic_DNA"/>
</dbReference>
<accession>S8FD32</accession>
<reference evidence="2 3" key="1">
    <citation type="journal article" date="2012" name="Science">
        <title>The Paleozoic origin of enzymatic lignin decomposition reconstructed from 31 fungal genomes.</title>
        <authorList>
            <person name="Floudas D."/>
            <person name="Binder M."/>
            <person name="Riley R."/>
            <person name="Barry K."/>
            <person name="Blanchette R.A."/>
            <person name="Henrissat B."/>
            <person name="Martinez A.T."/>
            <person name="Otillar R."/>
            <person name="Spatafora J.W."/>
            <person name="Yadav J.S."/>
            <person name="Aerts A."/>
            <person name="Benoit I."/>
            <person name="Boyd A."/>
            <person name="Carlson A."/>
            <person name="Copeland A."/>
            <person name="Coutinho P.M."/>
            <person name="de Vries R.P."/>
            <person name="Ferreira P."/>
            <person name="Findley K."/>
            <person name="Foster B."/>
            <person name="Gaskell J."/>
            <person name="Glotzer D."/>
            <person name="Gorecki P."/>
            <person name="Heitman J."/>
            <person name="Hesse C."/>
            <person name="Hori C."/>
            <person name="Igarashi K."/>
            <person name="Jurgens J.A."/>
            <person name="Kallen N."/>
            <person name="Kersten P."/>
            <person name="Kohler A."/>
            <person name="Kuees U."/>
            <person name="Kumar T.K.A."/>
            <person name="Kuo A."/>
            <person name="LaButti K."/>
            <person name="Larrondo L.F."/>
            <person name="Lindquist E."/>
            <person name="Ling A."/>
            <person name="Lombard V."/>
            <person name="Lucas S."/>
            <person name="Lundell T."/>
            <person name="Martin R."/>
            <person name="McLaughlin D.J."/>
            <person name="Morgenstern I."/>
            <person name="Morin E."/>
            <person name="Murat C."/>
            <person name="Nagy L.G."/>
            <person name="Nolan M."/>
            <person name="Ohm R.A."/>
            <person name="Patyshakuliyeva A."/>
            <person name="Rokas A."/>
            <person name="Ruiz-Duenas F.J."/>
            <person name="Sabat G."/>
            <person name="Salamov A."/>
            <person name="Samejima M."/>
            <person name="Schmutz J."/>
            <person name="Slot J.C."/>
            <person name="St John F."/>
            <person name="Stenlid J."/>
            <person name="Sun H."/>
            <person name="Sun S."/>
            <person name="Syed K."/>
            <person name="Tsang A."/>
            <person name="Wiebenga A."/>
            <person name="Young D."/>
            <person name="Pisabarro A."/>
            <person name="Eastwood D.C."/>
            <person name="Martin F."/>
            <person name="Cullen D."/>
            <person name="Grigoriev I.V."/>
            <person name="Hibbett D.S."/>
        </authorList>
    </citation>
    <scope>NUCLEOTIDE SEQUENCE</scope>
    <source>
        <strain evidence="3">FP-58527</strain>
    </source>
</reference>